<name>A0ABW1NYD3_9PSEU</name>
<evidence type="ECO:0000256" key="4">
    <source>
        <dbReference type="ARBA" id="ARBA00022803"/>
    </source>
</evidence>
<dbReference type="PANTHER" id="PTHR46630">
    <property type="entry name" value="TETRATRICOPEPTIDE REPEAT PROTEIN 29"/>
    <property type="match status" value="1"/>
</dbReference>
<keyword evidence="2" id="KW-0963">Cytoplasm</keyword>
<dbReference type="SMART" id="SM00028">
    <property type="entry name" value="TPR"/>
    <property type="match status" value="2"/>
</dbReference>
<dbReference type="Gene3D" id="1.25.40.10">
    <property type="entry name" value="Tetratricopeptide repeat domain"/>
    <property type="match status" value="1"/>
</dbReference>
<dbReference type="InterPro" id="IPR051476">
    <property type="entry name" value="Bac_ResReg_Asp_Phosphatase"/>
</dbReference>
<dbReference type="InterPro" id="IPR011990">
    <property type="entry name" value="TPR-like_helical_dom_sf"/>
</dbReference>
<keyword evidence="3" id="KW-0677">Repeat</keyword>
<dbReference type="Pfam" id="PF13424">
    <property type="entry name" value="TPR_12"/>
    <property type="match status" value="1"/>
</dbReference>
<evidence type="ECO:0000256" key="2">
    <source>
        <dbReference type="ARBA" id="ARBA00022490"/>
    </source>
</evidence>
<evidence type="ECO:0000256" key="1">
    <source>
        <dbReference type="ARBA" id="ARBA00004496"/>
    </source>
</evidence>
<evidence type="ECO:0000313" key="7">
    <source>
        <dbReference type="Proteomes" id="UP001596220"/>
    </source>
</evidence>
<dbReference type="InterPro" id="IPR019734">
    <property type="entry name" value="TPR_rpt"/>
</dbReference>
<comment type="subcellular location">
    <subcellularLocation>
        <location evidence="1">Cytoplasm</location>
    </subcellularLocation>
</comment>
<organism evidence="6 7">
    <name type="scientific">Saccharothrix lopnurensis</name>
    <dbReference type="NCBI Taxonomy" id="1670621"/>
    <lineage>
        <taxon>Bacteria</taxon>
        <taxon>Bacillati</taxon>
        <taxon>Actinomycetota</taxon>
        <taxon>Actinomycetes</taxon>
        <taxon>Pseudonocardiales</taxon>
        <taxon>Pseudonocardiaceae</taxon>
        <taxon>Saccharothrix</taxon>
    </lineage>
</organism>
<proteinExistence type="inferred from homology"/>
<dbReference type="EMBL" id="JBHSQO010000002">
    <property type="protein sequence ID" value="MFC6088095.1"/>
    <property type="molecule type" value="Genomic_DNA"/>
</dbReference>
<dbReference type="RefSeq" id="WP_380632221.1">
    <property type="nucleotide sequence ID" value="NZ_JBHSQO010000002.1"/>
</dbReference>
<reference evidence="7" key="1">
    <citation type="journal article" date="2019" name="Int. J. Syst. Evol. Microbiol.">
        <title>The Global Catalogue of Microorganisms (GCM) 10K type strain sequencing project: providing services to taxonomists for standard genome sequencing and annotation.</title>
        <authorList>
            <consortium name="The Broad Institute Genomics Platform"/>
            <consortium name="The Broad Institute Genome Sequencing Center for Infectious Disease"/>
            <person name="Wu L."/>
            <person name="Ma J."/>
        </authorList>
    </citation>
    <scope>NUCLEOTIDE SEQUENCE [LARGE SCALE GENOMIC DNA]</scope>
    <source>
        <strain evidence="7">CGMCC 4.7246</strain>
    </source>
</reference>
<dbReference type="Proteomes" id="UP001596220">
    <property type="component" value="Unassembled WGS sequence"/>
</dbReference>
<comment type="caution">
    <text evidence="6">The sequence shown here is derived from an EMBL/GenBank/DDBJ whole genome shotgun (WGS) entry which is preliminary data.</text>
</comment>
<evidence type="ECO:0000256" key="5">
    <source>
        <dbReference type="ARBA" id="ARBA00038253"/>
    </source>
</evidence>
<sequence>MTSFRVTEEHIAAAQLRLVVDQKLGRETPDIVREIAAMTSAQDVIPAGGDSDPPQSDPAAAGINIKVLGPVKIPSDSQSARGVVIGGVTGDAIGGPTAAAKLARDLADIVDRHPEATEDVFNAVRRMAQTNHDYKTEVLALNRLASLLAEQGRHAEAIKHYQQVRELARTVRDQVVEVAALTDLAAGWASLDRNDQASRVVRQARNLAREVGHHRIDASTLTKLGNTLAHQGQHEDAADVFRSMQTR</sequence>
<protein>
    <submittedName>
        <fullName evidence="6">Tetratricopeptide repeat protein</fullName>
    </submittedName>
</protein>
<evidence type="ECO:0000313" key="6">
    <source>
        <dbReference type="EMBL" id="MFC6088095.1"/>
    </source>
</evidence>
<accession>A0ABW1NYD3</accession>
<keyword evidence="4" id="KW-0802">TPR repeat</keyword>
<dbReference type="PANTHER" id="PTHR46630:SF1">
    <property type="entry name" value="TETRATRICOPEPTIDE REPEAT PROTEIN 29"/>
    <property type="match status" value="1"/>
</dbReference>
<evidence type="ECO:0000256" key="3">
    <source>
        <dbReference type="ARBA" id="ARBA00022737"/>
    </source>
</evidence>
<keyword evidence="7" id="KW-1185">Reference proteome</keyword>
<dbReference type="SUPFAM" id="SSF48452">
    <property type="entry name" value="TPR-like"/>
    <property type="match status" value="1"/>
</dbReference>
<gene>
    <name evidence="6" type="ORF">ACFP3R_02305</name>
</gene>
<comment type="similarity">
    <text evidence="5">Belongs to the Rap family.</text>
</comment>